<evidence type="ECO:0000256" key="4">
    <source>
        <dbReference type="ARBA" id="ARBA00022475"/>
    </source>
</evidence>
<evidence type="ECO:0000256" key="16">
    <source>
        <dbReference type="SAM" id="MobiDB-lite"/>
    </source>
</evidence>
<keyword evidence="11" id="KW-0472">Membrane</keyword>
<keyword evidence="6 15" id="KW-0349">Heme</keyword>
<keyword evidence="4" id="KW-1003">Cell membrane</keyword>
<dbReference type="GO" id="GO:0005576">
    <property type="term" value="C:extracellular region"/>
    <property type="evidence" value="ECO:0007669"/>
    <property type="project" value="UniProtKB-SubCell"/>
</dbReference>
<keyword evidence="14" id="KW-0449">Lipoprotein</keyword>
<evidence type="ECO:0000256" key="7">
    <source>
        <dbReference type="ARBA" id="ARBA00022622"/>
    </source>
</evidence>
<dbReference type="PANTHER" id="PTHR37928">
    <property type="entry name" value="CFEM DOMAIN PROTEIN (AFU_ORTHOLOGUE AFUA_6G14090)"/>
    <property type="match status" value="1"/>
</dbReference>
<keyword evidence="13" id="KW-0325">Glycoprotein</keyword>
<feature type="region of interest" description="Disordered" evidence="16">
    <location>
        <begin position="92"/>
        <end position="171"/>
    </location>
</feature>
<feature type="chain" id="PRO_5042142836" description="CFEM domain-containing protein" evidence="17">
    <location>
        <begin position="18"/>
        <end position="193"/>
    </location>
</feature>
<keyword evidence="8 15" id="KW-0479">Metal-binding</keyword>
<comment type="subcellular location">
    <subcellularLocation>
        <location evidence="1">Cell membrane</location>
        <topology evidence="1">Lipid-anchor</topology>
        <topology evidence="1">GPI-anchor</topology>
    </subcellularLocation>
    <subcellularLocation>
        <location evidence="2">Secreted</location>
    </subcellularLocation>
</comment>
<evidence type="ECO:0000313" key="20">
    <source>
        <dbReference type="Proteomes" id="UP001197093"/>
    </source>
</evidence>
<dbReference type="PANTHER" id="PTHR37928:SF2">
    <property type="entry name" value="GPI ANCHORED CFEM DOMAIN PROTEIN (AFU_ORTHOLOGUE AFUA_6G10580)"/>
    <property type="match status" value="1"/>
</dbReference>
<evidence type="ECO:0000256" key="5">
    <source>
        <dbReference type="ARBA" id="ARBA00022525"/>
    </source>
</evidence>
<dbReference type="GO" id="GO:0005886">
    <property type="term" value="C:plasma membrane"/>
    <property type="evidence" value="ECO:0007669"/>
    <property type="project" value="UniProtKB-SubCell"/>
</dbReference>
<accession>A0AAD4F0W1</accession>
<evidence type="ECO:0000256" key="2">
    <source>
        <dbReference type="ARBA" id="ARBA00004613"/>
    </source>
</evidence>
<keyword evidence="9 17" id="KW-0732">Signal</keyword>
<evidence type="ECO:0000256" key="9">
    <source>
        <dbReference type="ARBA" id="ARBA00022729"/>
    </source>
</evidence>
<sequence>MKYTAALVALAAATVSAQDISVFPECSLPCIITAVGTTSCAATDFACVCKNMEAVKTAATPCVVDKCGLDKALNEVLPATEKFCADVGTGGGAGSSSSSSSGPDAPTATVTTSAAPEPTGGDDGEDDGDDDDNETPSATGSSIGSIITQAPSGSSIPSAKPPKPTSSVHTAGAPAAAVVGGWAAVLLGAVAAL</sequence>
<keyword evidence="5" id="KW-0964">Secreted</keyword>
<keyword evidence="7" id="KW-0336">GPI-anchor</keyword>
<proteinExistence type="inferred from homology"/>
<evidence type="ECO:0000256" key="15">
    <source>
        <dbReference type="PROSITE-ProRule" id="PRU01356"/>
    </source>
</evidence>
<keyword evidence="12 15" id="KW-1015">Disulfide bond</keyword>
<evidence type="ECO:0000313" key="19">
    <source>
        <dbReference type="EMBL" id="KAG7289402.1"/>
    </source>
</evidence>
<feature type="compositionally biased region" description="Low complexity" evidence="16">
    <location>
        <begin position="95"/>
        <end position="119"/>
    </location>
</feature>
<evidence type="ECO:0000256" key="3">
    <source>
        <dbReference type="ARBA" id="ARBA00010031"/>
    </source>
</evidence>
<evidence type="ECO:0000256" key="17">
    <source>
        <dbReference type="SAM" id="SignalP"/>
    </source>
</evidence>
<evidence type="ECO:0000256" key="14">
    <source>
        <dbReference type="ARBA" id="ARBA00023288"/>
    </source>
</evidence>
<evidence type="ECO:0000256" key="8">
    <source>
        <dbReference type="ARBA" id="ARBA00022723"/>
    </source>
</evidence>
<evidence type="ECO:0000256" key="1">
    <source>
        <dbReference type="ARBA" id="ARBA00004609"/>
    </source>
</evidence>
<reference evidence="19" key="1">
    <citation type="submission" date="2023-02" db="EMBL/GenBank/DDBJ databases">
        <authorList>
            <person name="Palmer J.M."/>
        </authorList>
    </citation>
    <scope>NUCLEOTIDE SEQUENCE</scope>
    <source>
        <strain evidence="19">FW57</strain>
    </source>
</reference>
<comment type="similarity">
    <text evidence="3">Belongs to the RBT5 family.</text>
</comment>
<evidence type="ECO:0000256" key="12">
    <source>
        <dbReference type="ARBA" id="ARBA00023157"/>
    </source>
</evidence>
<dbReference type="SMART" id="SM00747">
    <property type="entry name" value="CFEM"/>
    <property type="match status" value="1"/>
</dbReference>
<organism evidence="19 20">
    <name type="scientific">Staphylotrichum longicolle</name>
    <dbReference type="NCBI Taxonomy" id="669026"/>
    <lineage>
        <taxon>Eukaryota</taxon>
        <taxon>Fungi</taxon>
        <taxon>Dikarya</taxon>
        <taxon>Ascomycota</taxon>
        <taxon>Pezizomycotina</taxon>
        <taxon>Sordariomycetes</taxon>
        <taxon>Sordariomycetidae</taxon>
        <taxon>Sordariales</taxon>
        <taxon>Chaetomiaceae</taxon>
        <taxon>Staphylotrichum</taxon>
    </lineage>
</organism>
<dbReference type="InterPro" id="IPR051735">
    <property type="entry name" value="CFEM_domain"/>
</dbReference>
<dbReference type="PROSITE" id="PS52012">
    <property type="entry name" value="CFEM"/>
    <property type="match status" value="1"/>
</dbReference>
<dbReference type="GO" id="GO:0098552">
    <property type="term" value="C:side of membrane"/>
    <property type="evidence" value="ECO:0007669"/>
    <property type="project" value="UniProtKB-KW"/>
</dbReference>
<dbReference type="GO" id="GO:0046872">
    <property type="term" value="F:metal ion binding"/>
    <property type="evidence" value="ECO:0007669"/>
    <property type="project" value="UniProtKB-UniRule"/>
</dbReference>
<protein>
    <recommendedName>
        <fullName evidence="18">CFEM domain-containing protein</fullName>
    </recommendedName>
</protein>
<evidence type="ECO:0000256" key="13">
    <source>
        <dbReference type="ARBA" id="ARBA00023180"/>
    </source>
</evidence>
<feature type="signal peptide" evidence="17">
    <location>
        <begin position="1"/>
        <end position="17"/>
    </location>
</feature>
<feature type="disulfide bond" evidence="15">
    <location>
        <begin position="40"/>
        <end position="47"/>
    </location>
</feature>
<evidence type="ECO:0000256" key="10">
    <source>
        <dbReference type="ARBA" id="ARBA00023004"/>
    </source>
</evidence>
<dbReference type="EMBL" id="JAHCVI010000002">
    <property type="protein sequence ID" value="KAG7289402.1"/>
    <property type="molecule type" value="Genomic_DNA"/>
</dbReference>
<feature type="compositionally biased region" description="Acidic residues" evidence="16">
    <location>
        <begin position="120"/>
        <end position="134"/>
    </location>
</feature>
<evidence type="ECO:0000259" key="18">
    <source>
        <dbReference type="PROSITE" id="PS52012"/>
    </source>
</evidence>
<name>A0AAD4F0W1_9PEZI</name>
<evidence type="ECO:0000256" key="6">
    <source>
        <dbReference type="ARBA" id="ARBA00022617"/>
    </source>
</evidence>
<dbReference type="AlphaFoldDB" id="A0AAD4F0W1"/>
<keyword evidence="10 15" id="KW-0408">Iron</keyword>
<dbReference type="Pfam" id="PF05730">
    <property type="entry name" value="CFEM"/>
    <property type="match status" value="1"/>
</dbReference>
<evidence type="ECO:0000256" key="11">
    <source>
        <dbReference type="ARBA" id="ARBA00023136"/>
    </source>
</evidence>
<gene>
    <name evidence="19" type="ORF">NEMBOFW57_005773</name>
</gene>
<keyword evidence="20" id="KW-1185">Reference proteome</keyword>
<dbReference type="Proteomes" id="UP001197093">
    <property type="component" value="Unassembled WGS sequence"/>
</dbReference>
<dbReference type="InterPro" id="IPR008427">
    <property type="entry name" value="Extracellular_membr_CFEM_dom"/>
</dbReference>
<feature type="domain" description="CFEM" evidence="18">
    <location>
        <begin position="1"/>
        <end position="111"/>
    </location>
</feature>
<feature type="compositionally biased region" description="Low complexity" evidence="16">
    <location>
        <begin position="139"/>
        <end position="148"/>
    </location>
</feature>
<comment type="caution">
    <text evidence="19">The sequence shown here is derived from an EMBL/GenBank/DDBJ whole genome shotgun (WGS) entry which is preliminary data.</text>
</comment>
<feature type="binding site" description="axial binding residue" evidence="15">
    <location>
        <position position="44"/>
    </location>
    <ligand>
        <name>heme</name>
        <dbReference type="ChEBI" id="CHEBI:30413"/>
    </ligand>
    <ligandPart>
        <name>Fe</name>
        <dbReference type="ChEBI" id="CHEBI:18248"/>
    </ligandPart>
</feature>
<comment type="caution">
    <text evidence="15">Lacks conserved residue(s) required for the propagation of feature annotation.</text>
</comment>